<dbReference type="InterPro" id="IPR013785">
    <property type="entry name" value="Aldolase_TIM"/>
</dbReference>
<dbReference type="GO" id="GO:0005829">
    <property type="term" value="C:cytosol"/>
    <property type="evidence" value="ECO:0007669"/>
    <property type="project" value="TreeGrafter"/>
</dbReference>
<dbReference type="EC" id="4.2.1.41" evidence="5"/>
<protein>
    <submittedName>
        <fullName evidence="5">Putative 5-dehydro-4-deoxyglucarate dehydratase</fullName>
        <ecNumber evidence="5">4.2.1.41</ecNumber>
    </submittedName>
</protein>
<dbReference type="PANTHER" id="PTHR42849">
    <property type="entry name" value="N-ACETYLNEURAMINATE LYASE"/>
    <property type="match status" value="1"/>
</dbReference>
<evidence type="ECO:0000313" key="5">
    <source>
        <dbReference type="EMBL" id="SPF80041.1"/>
    </source>
</evidence>
<dbReference type="PIRSF" id="PIRSF001365">
    <property type="entry name" value="DHDPS"/>
    <property type="match status" value="1"/>
</dbReference>
<evidence type="ECO:0000313" key="6">
    <source>
        <dbReference type="Proteomes" id="UP000244904"/>
    </source>
</evidence>
<feature type="active site" description="Schiff-base intermediate with substrate" evidence="3">
    <location>
        <position position="164"/>
    </location>
</feature>
<evidence type="ECO:0000256" key="3">
    <source>
        <dbReference type="PIRSR" id="PIRSR001365-1"/>
    </source>
</evidence>
<dbReference type="OrthoDB" id="9778880at2"/>
<dbReference type="Proteomes" id="UP000244904">
    <property type="component" value="Unassembled WGS sequence"/>
</dbReference>
<dbReference type="PANTHER" id="PTHR42849:SF1">
    <property type="entry name" value="N-ACETYLNEURAMINATE LYASE"/>
    <property type="match status" value="1"/>
</dbReference>
<gene>
    <name evidence="5" type="ORF">PRI8871_01843</name>
</gene>
<name>A0A2R8AVI4_9RHOB</name>
<feature type="active site" description="Proton donor/acceptor" evidence="3">
    <location>
        <position position="140"/>
    </location>
</feature>
<dbReference type="InterPro" id="IPR002220">
    <property type="entry name" value="DapA-like"/>
</dbReference>
<accession>A0A2R8AVI4</accession>
<evidence type="ECO:0000256" key="2">
    <source>
        <dbReference type="PIRNR" id="PIRNR001365"/>
    </source>
</evidence>
<dbReference type="Gene3D" id="3.20.20.70">
    <property type="entry name" value="Aldolase class I"/>
    <property type="match status" value="1"/>
</dbReference>
<organism evidence="5 6">
    <name type="scientific">Pseudoprimorskyibacter insulae</name>
    <dbReference type="NCBI Taxonomy" id="1695997"/>
    <lineage>
        <taxon>Bacteria</taxon>
        <taxon>Pseudomonadati</taxon>
        <taxon>Pseudomonadota</taxon>
        <taxon>Alphaproteobacteria</taxon>
        <taxon>Rhodobacterales</taxon>
        <taxon>Paracoccaceae</taxon>
        <taxon>Pseudoprimorskyibacter</taxon>
    </lineage>
</organism>
<dbReference type="GO" id="GO:0008747">
    <property type="term" value="F:N-acetylneuraminate lyase activity"/>
    <property type="evidence" value="ECO:0007669"/>
    <property type="project" value="TreeGrafter"/>
</dbReference>
<dbReference type="CDD" id="cd00408">
    <property type="entry name" value="DHDPS-like"/>
    <property type="match status" value="1"/>
</dbReference>
<dbReference type="GO" id="GO:0047448">
    <property type="term" value="F:5-dehydro-4-deoxyglucarate dehydratase activity"/>
    <property type="evidence" value="ECO:0007669"/>
    <property type="project" value="UniProtKB-EC"/>
</dbReference>
<dbReference type="Pfam" id="PF00701">
    <property type="entry name" value="DHDPS"/>
    <property type="match status" value="1"/>
</dbReference>
<dbReference type="SUPFAM" id="SSF51569">
    <property type="entry name" value="Aldolase"/>
    <property type="match status" value="1"/>
</dbReference>
<dbReference type="GO" id="GO:0019262">
    <property type="term" value="P:N-acetylneuraminate catabolic process"/>
    <property type="evidence" value="ECO:0007669"/>
    <property type="project" value="TreeGrafter"/>
</dbReference>
<dbReference type="EMBL" id="OMOJ01000003">
    <property type="protein sequence ID" value="SPF80041.1"/>
    <property type="molecule type" value="Genomic_DNA"/>
</dbReference>
<evidence type="ECO:0000256" key="4">
    <source>
        <dbReference type="PIRSR" id="PIRSR001365-2"/>
    </source>
</evidence>
<keyword evidence="1 2" id="KW-0456">Lyase</keyword>
<dbReference type="RefSeq" id="WP_108885924.1">
    <property type="nucleotide sequence ID" value="NZ_OMOJ01000003.1"/>
</dbReference>
<reference evidence="6" key="1">
    <citation type="submission" date="2018-03" db="EMBL/GenBank/DDBJ databases">
        <authorList>
            <person name="Rodrigo-Torres L."/>
            <person name="Arahal R. D."/>
            <person name="Lucena T."/>
        </authorList>
    </citation>
    <scope>NUCLEOTIDE SEQUENCE [LARGE SCALE GENOMIC DNA]</scope>
    <source>
        <strain evidence="6">CECT 8871</strain>
    </source>
</reference>
<keyword evidence="6" id="KW-1185">Reference proteome</keyword>
<feature type="binding site" evidence="4">
    <location>
        <position position="52"/>
    </location>
    <ligand>
        <name>pyruvate</name>
        <dbReference type="ChEBI" id="CHEBI:15361"/>
    </ligand>
</feature>
<evidence type="ECO:0000256" key="1">
    <source>
        <dbReference type="ARBA" id="ARBA00023239"/>
    </source>
</evidence>
<comment type="similarity">
    <text evidence="2">Belongs to the DapA family.</text>
</comment>
<sequence>MGFELAQSLTGISGILVTPFDAEDQLDTARLTPIVDRAVNAGVHVLTVNGNTGEYYGLTADEAERMAYAVTEIVDGRVPVVGGVGRSINEACALARASAKAGCAGLMVHQPPDPFMSPRGLYDYIARVAEAGQGTPLVLYLRNDAIGTDMIGKICSIEGVAGVKWATPNPMRLSAAIKASPEDVIWVGGLAEVWAPPLYAVGARGFTSGLINVWPERSVAIHAALDAGDYVLADNLIAEMKVFEDIRAEELGGTNVTGVKTALQMMGQDCGPTRPPSAWPLTEDQSTRLRDFLRAADLLKD</sequence>
<dbReference type="AlphaFoldDB" id="A0A2R8AVI4"/>
<proteinExistence type="inferred from homology"/>
<dbReference type="SMART" id="SM01130">
    <property type="entry name" value="DHDPS"/>
    <property type="match status" value="1"/>
</dbReference>